<dbReference type="VEuPathDB" id="GiardiaDB:SS50377_27810"/>
<organism evidence="1">
    <name type="scientific">Spironucleus salmonicida</name>
    <dbReference type="NCBI Taxonomy" id="348837"/>
    <lineage>
        <taxon>Eukaryota</taxon>
        <taxon>Metamonada</taxon>
        <taxon>Diplomonadida</taxon>
        <taxon>Hexamitidae</taxon>
        <taxon>Hexamitinae</taxon>
        <taxon>Spironucleus</taxon>
    </lineage>
</organism>
<reference evidence="1 2" key="1">
    <citation type="journal article" date="2014" name="PLoS Genet.">
        <title>The Genome of Spironucleus salmonicida Highlights a Fish Pathogen Adapted to Fluctuating Environments.</title>
        <authorList>
            <person name="Xu F."/>
            <person name="Jerlstrom-Hultqvist J."/>
            <person name="Einarsson E."/>
            <person name="Astvaldsson A."/>
            <person name="Svard S.G."/>
            <person name="Andersson J.O."/>
        </authorList>
    </citation>
    <scope>NUCLEOTIDE SEQUENCE</scope>
    <source>
        <strain evidence="2">ATCC 50377</strain>
    </source>
</reference>
<proteinExistence type="predicted"/>
<sequence length="116" mass="13889">MPKKIIWTIELETTLLDACAELGCEWQLIAEIYFPNIDYYSLKNKYYKIIKSLKPFNQLPTFQHITPSTLPTVLIYNFQDKKTLLPKQNLIVTDQLFYWNYPQFDDSDYGEYDNFL</sequence>
<evidence type="ECO:0000313" key="3">
    <source>
        <dbReference type="Proteomes" id="UP000018208"/>
    </source>
</evidence>
<keyword evidence="3" id="KW-1185">Reference proteome</keyword>
<evidence type="ECO:0000313" key="1">
    <source>
        <dbReference type="EMBL" id="EST48871.1"/>
    </source>
</evidence>
<dbReference type="AlphaFoldDB" id="V6LYR4"/>
<reference evidence="2" key="2">
    <citation type="submission" date="2020-12" db="EMBL/GenBank/DDBJ databases">
        <title>New Spironucleus salmonicida genome in near-complete chromosomes.</title>
        <authorList>
            <person name="Xu F."/>
            <person name="Kurt Z."/>
            <person name="Jimenez-Gonzalez A."/>
            <person name="Astvaldsson A."/>
            <person name="Andersson J.O."/>
            <person name="Svard S.G."/>
        </authorList>
    </citation>
    <scope>NUCLEOTIDE SEQUENCE</scope>
    <source>
        <strain evidence="2">ATCC 50377</strain>
    </source>
</reference>
<keyword evidence="1" id="KW-0238">DNA-binding</keyword>
<dbReference type="InterPro" id="IPR009057">
    <property type="entry name" value="Homeodomain-like_sf"/>
</dbReference>
<name>V6LYR4_9EUKA</name>
<evidence type="ECO:0000313" key="2">
    <source>
        <dbReference type="EMBL" id="KAH0569838.1"/>
    </source>
</evidence>
<dbReference type="EMBL" id="KI545975">
    <property type="protein sequence ID" value="EST48871.1"/>
    <property type="molecule type" value="Genomic_DNA"/>
</dbReference>
<accession>V6LYR4</accession>
<dbReference type="EMBL" id="AUWU02000008">
    <property type="protein sequence ID" value="KAH0569838.1"/>
    <property type="molecule type" value="Genomic_DNA"/>
</dbReference>
<dbReference type="SUPFAM" id="SSF46689">
    <property type="entry name" value="Homeodomain-like"/>
    <property type="match status" value="1"/>
</dbReference>
<dbReference type="GO" id="GO:0003677">
    <property type="term" value="F:DNA binding"/>
    <property type="evidence" value="ECO:0007669"/>
    <property type="project" value="UniProtKB-KW"/>
</dbReference>
<protein>
    <submittedName>
        <fullName evidence="1">Myb-like DNA-binding domain-containing protein</fullName>
    </submittedName>
</protein>
<gene>
    <name evidence="1" type="ORF">SS50377_10973</name>
    <name evidence="2" type="ORF">SS50377_27810</name>
</gene>
<dbReference type="Proteomes" id="UP000018208">
    <property type="component" value="Unassembled WGS sequence"/>
</dbReference>